<organism evidence="1 2">
    <name type="scientific">Rhizobium rosettiformans W3</name>
    <dbReference type="NCBI Taxonomy" id="538378"/>
    <lineage>
        <taxon>Bacteria</taxon>
        <taxon>Pseudomonadati</taxon>
        <taxon>Pseudomonadota</taxon>
        <taxon>Alphaproteobacteria</taxon>
        <taxon>Hyphomicrobiales</taxon>
        <taxon>Rhizobiaceae</taxon>
        <taxon>Rhizobium/Agrobacterium group</taxon>
        <taxon>Rhizobium</taxon>
    </lineage>
</organism>
<dbReference type="Proteomes" id="UP000307378">
    <property type="component" value="Unassembled WGS sequence"/>
</dbReference>
<accession>A0A4S8Q2D9</accession>
<dbReference type="AlphaFoldDB" id="A0A4S8Q2D9"/>
<reference evidence="1 2" key="1">
    <citation type="submission" date="2019-04" db="EMBL/GenBank/DDBJ databases">
        <title>genome sequence of strain W3.</title>
        <authorList>
            <person name="Gao J."/>
            <person name="Sun J."/>
        </authorList>
    </citation>
    <scope>NUCLEOTIDE SEQUENCE [LARGE SCALE GENOMIC DNA]</scope>
    <source>
        <strain evidence="1 2">W3</strain>
    </source>
</reference>
<sequence>MTDAGHEDRMLQALDPAAFATETEQTIVEERVRVPRSRHASYGRIIDHFLTKLESYDDEFDTLDTPILAARPYLDV</sequence>
<name>A0A4S8Q2D9_9HYPH</name>
<evidence type="ECO:0000313" key="1">
    <source>
        <dbReference type="EMBL" id="THV38150.1"/>
    </source>
</evidence>
<protein>
    <submittedName>
        <fullName evidence="1">Uncharacterized protein</fullName>
    </submittedName>
</protein>
<dbReference type="RefSeq" id="WP_136538631.1">
    <property type="nucleotide sequence ID" value="NZ_STGU01000002.1"/>
</dbReference>
<comment type="caution">
    <text evidence="1">The sequence shown here is derived from an EMBL/GenBank/DDBJ whole genome shotgun (WGS) entry which is preliminary data.</text>
</comment>
<dbReference type="EMBL" id="STGU01000002">
    <property type="protein sequence ID" value="THV38150.1"/>
    <property type="molecule type" value="Genomic_DNA"/>
</dbReference>
<evidence type="ECO:0000313" key="2">
    <source>
        <dbReference type="Proteomes" id="UP000307378"/>
    </source>
</evidence>
<proteinExistence type="predicted"/>
<gene>
    <name evidence="1" type="ORF">FAA86_04975</name>
</gene>